<evidence type="ECO:0008006" key="3">
    <source>
        <dbReference type="Google" id="ProtNLM"/>
    </source>
</evidence>
<proteinExistence type="predicted"/>
<protein>
    <recommendedName>
        <fullName evidence="3">Natural product</fullName>
    </recommendedName>
</protein>
<accession>A0ABP8BJ89</accession>
<evidence type="ECO:0000313" key="2">
    <source>
        <dbReference type="Proteomes" id="UP001501772"/>
    </source>
</evidence>
<dbReference type="Proteomes" id="UP001501772">
    <property type="component" value="Unassembled WGS sequence"/>
</dbReference>
<evidence type="ECO:0000313" key="1">
    <source>
        <dbReference type="EMBL" id="GAA4208138.1"/>
    </source>
</evidence>
<comment type="caution">
    <text evidence="1">The sequence shown here is derived from an EMBL/GenBank/DDBJ whole genome shotgun (WGS) entry which is preliminary data.</text>
</comment>
<sequence length="70" mass="7102">MSMKDAILSFESISETGANSIIGGFSLSFFTNSEESGSDGTTNNCIGGNCLDICGSGQNIKCNTVAGCHG</sequence>
<gene>
    <name evidence="1" type="ORF">GCM10022289_31630</name>
</gene>
<organism evidence="1 2">
    <name type="scientific">Pedobacter jeongneungensis</name>
    <dbReference type="NCBI Taxonomy" id="947309"/>
    <lineage>
        <taxon>Bacteria</taxon>
        <taxon>Pseudomonadati</taxon>
        <taxon>Bacteroidota</taxon>
        <taxon>Sphingobacteriia</taxon>
        <taxon>Sphingobacteriales</taxon>
        <taxon>Sphingobacteriaceae</taxon>
        <taxon>Pedobacter</taxon>
    </lineage>
</organism>
<reference evidence="2" key="1">
    <citation type="journal article" date="2019" name="Int. J. Syst. Evol. Microbiol.">
        <title>The Global Catalogue of Microorganisms (GCM) 10K type strain sequencing project: providing services to taxonomists for standard genome sequencing and annotation.</title>
        <authorList>
            <consortium name="The Broad Institute Genomics Platform"/>
            <consortium name="The Broad Institute Genome Sequencing Center for Infectious Disease"/>
            <person name="Wu L."/>
            <person name="Ma J."/>
        </authorList>
    </citation>
    <scope>NUCLEOTIDE SEQUENCE [LARGE SCALE GENOMIC DNA]</scope>
    <source>
        <strain evidence="2">JCM 17626</strain>
    </source>
</reference>
<dbReference type="EMBL" id="BAABBY010000007">
    <property type="protein sequence ID" value="GAA4208138.1"/>
    <property type="molecule type" value="Genomic_DNA"/>
</dbReference>
<name>A0ABP8BJ89_9SPHI</name>
<keyword evidence="2" id="KW-1185">Reference proteome</keyword>